<organism evidence="1 2">
    <name type="scientific">Anopheles dirus</name>
    <dbReference type="NCBI Taxonomy" id="7168"/>
    <lineage>
        <taxon>Eukaryota</taxon>
        <taxon>Metazoa</taxon>
        <taxon>Ecdysozoa</taxon>
        <taxon>Arthropoda</taxon>
        <taxon>Hexapoda</taxon>
        <taxon>Insecta</taxon>
        <taxon>Pterygota</taxon>
        <taxon>Neoptera</taxon>
        <taxon>Endopterygota</taxon>
        <taxon>Diptera</taxon>
        <taxon>Nematocera</taxon>
        <taxon>Culicoidea</taxon>
        <taxon>Culicidae</taxon>
        <taxon>Anophelinae</taxon>
        <taxon>Anopheles</taxon>
    </lineage>
</organism>
<dbReference type="VEuPathDB" id="VectorBase:ADIR003911"/>
<keyword evidence="2" id="KW-1185">Reference proteome</keyword>
<proteinExistence type="predicted"/>
<accession>A0A182N8D7</accession>
<reference evidence="2" key="1">
    <citation type="submission" date="2013-03" db="EMBL/GenBank/DDBJ databases">
        <title>The Genome Sequence of Anopheles dirus WRAIR2.</title>
        <authorList>
            <consortium name="The Broad Institute Genomics Platform"/>
            <person name="Neafsey D.E."/>
            <person name="Walton C."/>
            <person name="Walker B."/>
            <person name="Young S.K."/>
            <person name="Zeng Q."/>
            <person name="Gargeya S."/>
            <person name="Fitzgerald M."/>
            <person name="Haas B."/>
            <person name="Abouelleil A."/>
            <person name="Allen A.W."/>
            <person name="Alvarado L."/>
            <person name="Arachchi H.M."/>
            <person name="Berlin A.M."/>
            <person name="Chapman S.B."/>
            <person name="Gainer-Dewar J."/>
            <person name="Goldberg J."/>
            <person name="Griggs A."/>
            <person name="Gujja S."/>
            <person name="Hansen M."/>
            <person name="Howarth C."/>
            <person name="Imamovic A."/>
            <person name="Ireland A."/>
            <person name="Larimer J."/>
            <person name="McCowan C."/>
            <person name="Murphy C."/>
            <person name="Pearson M."/>
            <person name="Poon T.W."/>
            <person name="Priest M."/>
            <person name="Roberts A."/>
            <person name="Saif S."/>
            <person name="Shea T."/>
            <person name="Sisk P."/>
            <person name="Sykes S."/>
            <person name="Wortman J."/>
            <person name="Nusbaum C."/>
            <person name="Birren B."/>
        </authorList>
    </citation>
    <scope>NUCLEOTIDE SEQUENCE [LARGE SCALE GENOMIC DNA]</scope>
    <source>
        <strain evidence="2">WRAIR2</strain>
    </source>
</reference>
<dbReference type="Proteomes" id="UP000075884">
    <property type="component" value="Unassembled WGS sequence"/>
</dbReference>
<name>A0A182N8D7_9DIPT</name>
<dbReference type="AlphaFoldDB" id="A0A182N8D7"/>
<dbReference type="EnsemblMetazoa" id="ADIR003911-RA">
    <property type="protein sequence ID" value="ADIR003911-PA"/>
    <property type="gene ID" value="ADIR003911"/>
</dbReference>
<reference evidence="1" key="2">
    <citation type="submission" date="2020-05" db="UniProtKB">
        <authorList>
            <consortium name="EnsemblMetazoa"/>
        </authorList>
    </citation>
    <scope>IDENTIFICATION</scope>
    <source>
        <strain evidence="1">WRAIR2</strain>
    </source>
</reference>
<sequence length="95" mass="10728">MSVLLGLRHPLTRGMITYSIFWPTANLVQQSLEGKRFDSYDFAQCARYGLYGALYVAPTIYGWVRISTIMWPKMNLRTALSKVAAEQVTYGPFAG</sequence>
<evidence type="ECO:0000313" key="1">
    <source>
        <dbReference type="EnsemblMetazoa" id="ADIR003911-PA"/>
    </source>
</evidence>
<evidence type="ECO:0000313" key="2">
    <source>
        <dbReference type="Proteomes" id="UP000075884"/>
    </source>
</evidence>
<dbReference type="STRING" id="7168.A0A182N8D7"/>
<protein>
    <submittedName>
        <fullName evidence="1">Uncharacterized protein</fullName>
    </submittedName>
</protein>